<evidence type="ECO:0000313" key="3">
    <source>
        <dbReference type="Proteomes" id="UP000555564"/>
    </source>
</evidence>
<name>A0A7X0I9Y2_9ACTN</name>
<evidence type="ECO:0008006" key="4">
    <source>
        <dbReference type="Google" id="ProtNLM"/>
    </source>
</evidence>
<protein>
    <recommendedName>
        <fullName evidence="4">Lipoprotein</fullName>
    </recommendedName>
</protein>
<evidence type="ECO:0000313" key="2">
    <source>
        <dbReference type="EMBL" id="MBB6471341.1"/>
    </source>
</evidence>
<dbReference type="RefSeq" id="WP_184978568.1">
    <property type="nucleotide sequence ID" value="NZ_BAAALO010000028.1"/>
</dbReference>
<feature type="compositionally biased region" description="Basic and acidic residues" evidence="1">
    <location>
        <begin position="66"/>
        <end position="75"/>
    </location>
</feature>
<keyword evidence="3" id="KW-1185">Reference proteome</keyword>
<accession>A0A7X0I9Y2</accession>
<reference evidence="2 3" key="1">
    <citation type="submission" date="2020-08" db="EMBL/GenBank/DDBJ databases">
        <title>Sequencing the genomes of 1000 actinobacteria strains.</title>
        <authorList>
            <person name="Klenk H.-P."/>
        </authorList>
    </citation>
    <scope>NUCLEOTIDE SEQUENCE [LARGE SCALE GENOMIC DNA]</scope>
    <source>
        <strain evidence="2 3">DSM 44936</strain>
    </source>
</reference>
<comment type="caution">
    <text evidence="2">The sequence shown here is derived from an EMBL/GenBank/DDBJ whole genome shotgun (WGS) entry which is preliminary data.</text>
</comment>
<dbReference type="Proteomes" id="UP000555564">
    <property type="component" value="Unassembled WGS sequence"/>
</dbReference>
<proteinExistence type="predicted"/>
<gene>
    <name evidence="2" type="ORF">BJ992_000772</name>
</gene>
<dbReference type="AlphaFoldDB" id="A0A7X0I9Y2"/>
<evidence type="ECO:0000256" key="1">
    <source>
        <dbReference type="SAM" id="MobiDB-lite"/>
    </source>
</evidence>
<dbReference type="EMBL" id="JACHIU010000001">
    <property type="protein sequence ID" value="MBB6471341.1"/>
    <property type="molecule type" value="Genomic_DNA"/>
</dbReference>
<feature type="compositionally biased region" description="Low complexity" evidence="1">
    <location>
        <begin position="38"/>
        <end position="53"/>
    </location>
</feature>
<sequence>MMTALMAAGSLLLTLGCGNVPGDSSAGPRPEDDQPVSTNAGTGTPAPGAQASPVRPHGGTVNTHRVPFERAEPSADGRSLKVYWWSGVEPCNVLDRVEVAENAGSVTVTLWEGTTDPDAICVLMAVHKVTTVELTSPLDGRRVVDGAK</sequence>
<feature type="region of interest" description="Disordered" evidence="1">
    <location>
        <begin position="22"/>
        <end position="75"/>
    </location>
</feature>
<organism evidence="2 3">
    <name type="scientific">Sphaerisporangium rubeum</name>
    <dbReference type="NCBI Taxonomy" id="321317"/>
    <lineage>
        <taxon>Bacteria</taxon>
        <taxon>Bacillati</taxon>
        <taxon>Actinomycetota</taxon>
        <taxon>Actinomycetes</taxon>
        <taxon>Streptosporangiales</taxon>
        <taxon>Streptosporangiaceae</taxon>
        <taxon>Sphaerisporangium</taxon>
    </lineage>
</organism>